<dbReference type="GO" id="GO:0006400">
    <property type="term" value="P:tRNA modification"/>
    <property type="evidence" value="ECO:0007669"/>
    <property type="project" value="UniProtKB-UniRule"/>
</dbReference>
<dbReference type="SMART" id="SM00977">
    <property type="entry name" value="TilS_C"/>
    <property type="match status" value="1"/>
</dbReference>
<dbReference type="Gene3D" id="3.40.50.620">
    <property type="entry name" value="HUPs"/>
    <property type="match status" value="1"/>
</dbReference>
<comment type="function">
    <text evidence="8">Ligates lysine onto the cytidine present at position 34 of the AUA codon-specific tRNA(Ile) that contains the anticodon CAU, in an ATP-dependent manner. Cytidine is converted to lysidine, thus changing the amino acid specificity of the tRNA from methionine to isoleucine.</text>
</comment>
<gene>
    <name evidence="8" type="primary">tilS</name>
    <name evidence="10" type="ORF">SAMN02744645_2188</name>
</gene>
<dbReference type="InterPro" id="IPR011063">
    <property type="entry name" value="TilS/TtcA_N"/>
</dbReference>
<dbReference type="GO" id="GO:0005737">
    <property type="term" value="C:cytoplasm"/>
    <property type="evidence" value="ECO:0007669"/>
    <property type="project" value="UniProtKB-SubCell"/>
</dbReference>
<comment type="similarity">
    <text evidence="8">Belongs to the tRNA(Ile)-lysidine synthase family.</text>
</comment>
<organism evidence="10 11">
    <name type="scientific">Stutzerimonas xanthomarina DSM 18231</name>
    <dbReference type="NCBI Taxonomy" id="1403346"/>
    <lineage>
        <taxon>Bacteria</taxon>
        <taxon>Pseudomonadati</taxon>
        <taxon>Pseudomonadota</taxon>
        <taxon>Gammaproteobacteria</taxon>
        <taxon>Pseudomonadales</taxon>
        <taxon>Pseudomonadaceae</taxon>
        <taxon>Stutzerimonas</taxon>
    </lineage>
</organism>
<keyword evidence="3 8" id="KW-0436">Ligase</keyword>
<dbReference type="Proteomes" id="UP000184000">
    <property type="component" value="Unassembled WGS sequence"/>
</dbReference>
<dbReference type="Pfam" id="PF11734">
    <property type="entry name" value="TilS_C"/>
    <property type="match status" value="1"/>
</dbReference>
<dbReference type="Gene3D" id="1.20.59.20">
    <property type="match status" value="1"/>
</dbReference>
<comment type="subcellular location">
    <subcellularLocation>
        <location evidence="1 8">Cytoplasm</location>
    </subcellularLocation>
</comment>
<dbReference type="CDD" id="cd01992">
    <property type="entry name" value="TilS_N"/>
    <property type="match status" value="1"/>
</dbReference>
<feature type="domain" description="Lysidine-tRNA(Ile) synthetase C-terminal" evidence="9">
    <location>
        <begin position="359"/>
        <end position="424"/>
    </location>
</feature>
<dbReference type="Pfam" id="PF09179">
    <property type="entry name" value="TilS"/>
    <property type="match status" value="1"/>
</dbReference>
<dbReference type="SUPFAM" id="SSF82829">
    <property type="entry name" value="MesJ substrate recognition domain-like"/>
    <property type="match status" value="1"/>
</dbReference>
<evidence type="ECO:0000313" key="11">
    <source>
        <dbReference type="Proteomes" id="UP000184000"/>
    </source>
</evidence>
<evidence type="ECO:0000256" key="1">
    <source>
        <dbReference type="ARBA" id="ARBA00004496"/>
    </source>
</evidence>
<dbReference type="PANTHER" id="PTHR43033:SF1">
    <property type="entry name" value="TRNA(ILE)-LYSIDINE SYNTHASE-RELATED"/>
    <property type="match status" value="1"/>
</dbReference>
<dbReference type="GO" id="GO:0005524">
    <property type="term" value="F:ATP binding"/>
    <property type="evidence" value="ECO:0007669"/>
    <property type="project" value="UniProtKB-UniRule"/>
</dbReference>
<evidence type="ECO:0000313" key="10">
    <source>
        <dbReference type="EMBL" id="SHH01147.1"/>
    </source>
</evidence>
<evidence type="ECO:0000256" key="7">
    <source>
        <dbReference type="ARBA" id="ARBA00048539"/>
    </source>
</evidence>
<proteinExistence type="inferred from homology"/>
<sequence length="439" mass="48720">MSLESRLLDTLQPWRTAPRWCVAFSGGLDSTVLLHLLVRLSSREKLPPINVIHVHHGLQPAADGWPAHCRSICQTLGIELQVVRVQVQAGPSLESAARAARYTAFSDCLNTAEVLFTGQHRDDQAETLVFRLLRGAGVRGLAGMPVVRALGDGWLVRPLLDIGRGELEAYARVQGLNWVEDPSNQCTGHARNFLRHRVMPVLRQRWPRAVENMARTATHLGEAQQLLNELAEIDLREARQQGRYQWLPMPKLSLSSLALLSPARQRNALRYWLVDLTALPDSDHWAGWDALRDANPDAAPVWRLAAGELHKGDGCIWWLSGPWLTTVAGSVDWPQPDTDLHLPDNGLLRLSGDAGEGALQVRYRQGGESLSIPGRGRRDLKRLLNEAGMPGFVRSRLPLLFLNGELVAVANLPQFDAQALSLHWSPPADARFELIGSFE</sequence>
<comment type="catalytic activity">
    <reaction evidence="7 8">
        <text>cytidine(34) in tRNA(Ile2) + L-lysine + ATP = lysidine(34) in tRNA(Ile2) + AMP + diphosphate + H(+)</text>
        <dbReference type="Rhea" id="RHEA:43744"/>
        <dbReference type="Rhea" id="RHEA-COMP:10625"/>
        <dbReference type="Rhea" id="RHEA-COMP:10670"/>
        <dbReference type="ChEBI" id="CHEBI:15378"/>
        <dbReference type="ChEBI" id="CHEBI:30616"/>
        <dbReference type="ChEBI" id="CHEBI:32551"/>
        <dbReference type="ChEBI" id="CHEBI:33019"/>
        <dbReference type="ChEBI" id="CHEBI:82748"/>
        <dbReference type="ChEBI" id="CHEBI:83665"/>
        <dbReference type="ChEBI" id="CHEBI:456215"/>
        <dbReference type="EC" id="6.3.4.19"/>
    </reaction>
</comment>
<dbReference type="GO" id="GO:0032267">
    <property type="term" value="F:tRNA(Ile)-lysidine synthase activity"/>
    <property type="evidence" value="ECO:0007669"/>
    <property type="project" value="UniProtKB-EC"/>
</dbReference>
<keyword evidence="5 8" id="KW-0547">Nucleotide-binding</keyword>
<accession>A0A1M5PHA6</accession>
<evidence type="ECO:0000256" key="6">
    <source>
        <dbReference type="ARBA" id="ARBA00022840"/>
    </source>
</evidence>
<name>A0A1M5PHA6_9GAMM</name>
<dbReference type="InterPro" id="IPR012796">
    <property type="entry name" value="Lysidine-tRNA-synth_C"/>
</dbReference>
<dbReference type="Pfam" id="PF01171">
    <property type="entry name" value="ATP_bind_3"/>
    <property type="match status" value="1"/>
</dbReference>
<dbReference type="InterPro" id="IPR014729">
    <property type="entry name" value="Rossmann-like_a/b/a_fold"/>
</dbReference>
<dbReference type="HAMAP" id="MF_01161">
    <property type="entry name" value="tRNA_Ile_lys_synt"/>
    <property type="match status" value="1"/>
</dbReference>
<evidence type="ECO:0000256" key="3">
    <source>
        <dbReference type="ARBA" id="ARBA00022598"/>
    </source>
</evidence>
<dbReference type="NCBIfam" id="TIGR02433">
    <property type="entry name" value="lysidine_TilS_C"/>
    <property type="match status" value="1"/>
</dbReference>
<evidence type="ECO:0000256" key="2">
    <source>
        <dbReference type="ARBA" id="ARBA00022490"/>
    </source>
</evidence>
<comment type="domain">
    <text evidence="8">The N-terminal region contains the highly conserved SGGXDS motif, predicted to be a P-loop motif involved in ATP binding.</text>
</comment>
<dbReference type="SUPFAM" id="SSF56037">
    <property type="entry name" value="PheT/TilS domain"/>
    <property type="match status" value="1"/>
</dbReference>
<protein>
    <recommendedName>
        <fullName evidence="8">tRNA(Ile)-lysidine synthase</fullName>
        <ecNumber evidence="8">6.3.4.19</ecNumber>
    </recommendedName>
    <alternativeName>
        <fullName evidence="8">tRNA(Ile)-2-lysyl-cytidine synthase</fullName>
    </alternativeName>
    <alternativeName>
        <fullName evidence="8">tRNA(Ile)-lysidine synthetase</fullName>
    </alternativeName>
</protein>
<dbReference type="PANTHER" id="PTHR43033">
    <property type="entry name" value="TRNA(ILE)-LYSIDINE SYNTHASE-RELATED"/>
    <property type="match status" value="1"/>
</dbReference>
<feature type="binding site" evidence="8">
    <location>
        <begin position="25"/>
        <end position="30"/>
    </location>
    <ligand>
        <name>ATP</name>
        <dbReference type="ChEBI" id="CHEBI:30616"/>
    </ligand>
</feature>
<reference evidence="10 11" key="1">
    <citation type="submission" date="2016-11" db="EMBL/GenBank/DDBJ databases">
        <authorList>
            <person name="Jaros S."/>
            <person name="Januszkiewicz K."/>
            <person name="Wedrychowicz H."/>
        </authorList>
    </citation>
    <scope>NUCLEOTIDE SEQUENCE [LARGE SCALE GENOMIC DNA]</scope>
    <source>
        <strain evidence="10 11">DSM 18231</strain>
    </source>
</reference>
<dbReference type="SUPFAM" id="SSF52402">
    <property type="entry name" value="Adenine nucleotide alpha hydrolases-like"/>
    <property type="match status" value="1"/>
</dbReference>
<keyword evidence="2 8" id="KW-0963">Cytoplasm</keyword>
<dbReference type="EC" id="6.3.4.19" evidence="8"/>
<evidence type="ECO:0000256" key="5">
    <source>
        <dbReference type="ARBA" id="ARBA00022741"/>
    </source>
</evidence>
<evidence type="ECO:0000256" key="8">
    <source>
        <dbReference type="HAMAP-Rule" id="MF_01161"/>
    </source>
</evidence>
<evidence type="ECO:0000256" key="4">
    <source>
        <dbReference type="ARBA" id="ARBA00022694"/>
    </source>
</evidence>
<dbReference type="RefSeq" id="WP_073300827.1">
    <property type="nucleotide sequence ID" value="NZ_FQXA01000003.1"/>
</dbReference>
<dbReference type="AlphaFoldDB" id="A0A1M5PHA6"/>
<keyword evidence="6 8" id="KW-0067">ATP-binding</keyword>
<dbReference type="NCBIfam" id="TIGR02432">
    <property type="entry name" value="lysidine_TilS_N"/>
    <property type="match status" value="1"/>
</dbReference>
<dbReference type="InterPro" id="IPR012795">
    <property type="entry name" value="tRNA_Ile_lys_synt_N"/>
</dbReference>
<evidence type="ECO:0000259" key="9">
    <source>
        <dbReference type="SMART" id="SM00977"/>
    </source>
</evidence>
<dbReference type="InterPro" id="IPR015262">
    <property type="entry name" value="tRNA_Ile_lys_synt_subst-bd"/>
</dbReference>
<dbReference type="EMBL" id="FQXA01000003">
    <property type="protein sequence ID" value="SHH01147.1"/>
    <property type="molecule type" value="Genomic_DNA"/>
</dbReference>
<dbReference type="InterPro" id="IPR012094">
    <property type="entry name" value="tRNA_Ile_lys_synt"/>
</dbReference>
<keyword evidence="4 8" id="KW-0819">tRNA processing</keyword>
<dbReference type="GeneID" id="98637460"/>